<dbReference type="OrthoDB" id="5920372at2759"/>
<evidence type="ECO:0000313" key="2">
    <source>
        <dbReference type="EMBL" id="KRY83365.1"/>
    </source>
</evidence>
<organism evidence="1 3">
    <name type="scientific">Trichinella pseudospiralis</name>
    <name type="common">Parasitic roundworm</name>
    <dbReference type="NCBI Taxonomy" id="6337"/>
    <lineage>
        <taxon>Eukaryota</taxon>
        <taxon>Metazoa</taxon>
        <taxon>Ecdysozoa</taxon>
        <taxon>Nematoda</taxon>
        <taxon>Enoplea</taxon>
        <taxon>Dorylaimia</taxon>
        <taxon>Trichinellida</taxon>
        <taxon>Trichinellidae</taxon>
        <taxon>Trichinella</taxon>
    </lineage>
</organism>
<sequence>MASSRIAIEASSFHGVVDIAFLNVIFDAPFGDKLKLLAADSKFFRKNIYFSDILPRSGH</sequence>
<accession>A0A0V1F7F9</accession>
<evidence type="ECO:0000313" key="1">
    <source>
        <dbReference type="EMBL" id="KRY82102.1"/>
    </source>
</evidence>
<evidence type="ECO:0000313" key="3">
    <source>
        <dbReference type="Proteomes" id="UP000054995"/>
    </source>
</evidence>
<keyword evidence="3" id="KW-1185">Reference proteome</keyword>
<name>A0A0V1F7F9_TRIPS</name>
<proteinExistence type="predicted"/>
<reference evidence="1 3" key="1">
    <citation type="submission" date="2015-01" db="EMBL/GenBank/DDBJ databases">
        <title>Evolution of Trichinella species and genotypes.</title>
        <authorList>
            <person name="Korhonen P.K."/>
            <person name="Edoardo P."/>
            <person name="Giuseppe L.R."/>
            <person name="Gasser R.B."/>
        </authorList>
    </citation>
    <scope>NUCLEOTIDE SEQUENCE [LARGE SCALE GENOMIC DNA]</scope>
    <source>
        <strain evidence="1">ISS470</strain>
    </source>
</reference>
<protein>
    <submittedName>
        <fullName evidence="1">Uncharacterized protein</fullName>
    </submittedName>
</protein>
<dbReference type="Proteomes" id="UP000054995">
    <property type="component" value="Unassembled WGS sequence"/>
</dbReference>
<dbReference type="EMBL" id="JYDT01000143">
    <property type="protein sequence ID" value="KRY83365.1"/>
    <property type="molecule type" value="Genomic_DNA"/>
</dbReference>
<gene>
    <name evidence="2" type="ORF">T4D_1010</name>
    <name evidence="1" type="ORF">T4D_11007</name>
</gene>
<comment type="caution">
    <text evidence="1">The sequence shown here is derived from an EMBL/GenBank/DDBJ whole genome shotgun (WGS) entry which is preliminary data.</text>
</comment>
<dbReference type="EMBL" id="JYDT01000188">
    <property type="protein sequence ID" value="KRY82102.1"/>
    <property type="molecule type" value="Genomic_DNA"/>
</dbReference>